<dbReference type="SUPFAM" id="SSF69742">
    <property type="entry name" value="Glutamyl tRNA-reductase catalytic, N-terminal domain"/>
    <property type="match status" value="1"/>
</dbReference>
<feature type="active site" description="Nucleophile" evidence="8 9">
    <location>
        <position position="46"/>
    </location>
</feature>
<dbReference type="HAMAP" id="MF_00087">
    <property type="entry name" value="Glu_tRNA_reductase"/>
    <property type="match status" value="1"/>
</dbReference>
<dbReference type="InterPro" id="IPR036343">
    <property type="entry name" value="GluRdtase_N_sf"/>
</dbReference>
<accession>A0A2A7MFR7</accession>
<dbReference type="EC" id="1.2.1.70" evidence="3 8"/>
<dbReference type="NCBIfam" id="TIGR01035">
    <property type="entry name" value="hemA"/>
    <property type="match status" value="1"/>
</dbReference>
<keyword evidence="18" id="KW-1185">Reference proteome</keyword>
<dbReference type="STRING" id="137838.GCA_001458595_01836"/>
<dbReference type="SUPFAM" id="SSF51735">
    <property type="entry name" value="NAD(P)-binding Rossmann-fold domains"/>
    <property type="match status" value="1"/>
</dbReference>
<comment type="domain">
    <text evidence="8">Possesses an unusual extended V-shaped dimeric structure with each monomer consisting of three distinct domains arranged along a curved 'spinal' alpha-helix. The N-terminal catalytic domain specifically recognizes the glutamate moiety of the substrate. The second domain is the NADPH-binding domain, and the third C-terminal domain is responsible for dimerization.</text>
</comment>
<keyword evidence="5 8" id="KW-0560">Oxidoreductase</keyword>
<sequence length="402" mass="46893">MIGLLGVKRNTPLEVREKLIVTCKNHDLYIDKLLKSFKEVVILATCNRTEIYFNVFDMDNEEILKKIFEVFNWNTNYKEYIFISENKRAYTHLFEVCSGFHSKIVGEDQILGQVKSAYEEAVKRKGVTCELQRLFQQALSCGKKFKSTSRLYEIPVSSVSIAVKESINKACSTYMILGYGDVGKLAVKYLLCHKISKIYLVVRNMNIVNEVEDARIEVISFDDKNKYINDVDCVIGCTSAPHVIVKNRDISEKGKKLYMYDLAVPRDFEEEISYLSRTEVYNIDEISHMNDENKKLRIKKMEEHKYILTEYLNEYEEWLKLREIVPHIKDLKSLGHDVNEKRIKTFVNKSNSKDHIMLVNKLVESTSNFYINNAIDVLKEETLKGCGDECLRIIEKIFKMKE</sequence>
<comment type="similarity">
    <text evidence="2 8 13">Belongs to the glutamyl-tRNA reductase family.</text>
</comment>
<dbReference type="PANTHER" id="PTHR43013">
    <property type="entry name" value="GLUTAMYL-TRNA REDUCTASE"/>
    <property type="match status" value="1"/>
</dbReference>
<evidence type="ECO:0000256" key="1">
    <source>
        <dbReference type="ARBA" id="ARBA00005059"/>
    </source>
</evidence>
<organism evidence="17 18">
    <name type="scientific">Clostridium neonatale</name>
    <dbReference type="NCBI Taxonomy" id="137838"/>
    <lineage>
        <taxon>Bacteria</taxon>
        <taxon>Bacillati</taxon>
        <taxon>Bacillota</taxon>
        <taxon>Clostridia</taxon>
        <taxon>Eubacteriales</taxon>
        <taxon>Clostridiaceae</taxon>
        <taxon>Clostridium</taxon>
    </lineage>
</organism>
<feature type="binding site" evidence="8 10">
    <location>
        <begin position="107"/>
        <end position="109"/>
    </location>
    <ligand>
        <name>substrate</name>
    </ligand>
</feature>
<feature type="site" description="Important for activity" evidence="8 12">
    <location>
        <position position="92"/>
    </location>
</feature>
<comment type="pathway">
    <text evidence="1 8 13">Porphyrin-containing compound metabolism; protoporphyrin-IX biosynthesis; 5-aminolevulinate from L-glutamyl-tRNA(Glu): step 1/2.</text>
</comment>
<dbReference type="InterPro" id="IPR036453">
    <property type="entry name" value="GluRdtase_dimer_dom_sf"/>
</dbReference>
<evidence type="ECO:0000259" key="15">
    <source>
        <dbReference type="Pfam" id="PF01488"/>
    </source>
</evidence>
<keyword evidence="4 8" id="KW-0521">NADP</keyword>
<dbReference type="GO" id="GO:0019353">
    <property type="term" value="P:protoporphyrinogen IX biosynthetic process from glutamate"/>
    <property type="evidence" value="ECO:0007669"/>
    <property type="project" value="TreeGrafter"/>
</dbReference>
<feature type="binding site" evidence="8 10">
    <location>
        <begin position="45"/>
        <end position="48"/>
    </location>
    <ligand>
        <name>substrate</name>
    </ligand>
</feature>
<dbReference type="SUPFAM" id="SSF69075">
    <property type="entry name" value="Glutamyl tRNA-reductase dimerization domain"/>
    <property type="match status" value="1"/>
</dbReference>
<dbReference type="Gene3D" id="3.40.50.720">
    <property type="entry name" value="NAD(P)-binding Rossmann-like Domain"/>
    <property type="match status" value="1"/>
</dbReference>
<dbReference type="PANTHER" id="PTHR43013:SF1">
    <property type="entry name" value="GLUTAMYL-TRNA REDUCTASE"/>
    <property type="match status" value="1"/>
</dbReference>
<dbReference type="GO" id="GO:0008883">
    <property type="term" value="F:glutamyl-tRNA reductase activity"/>
    <property type="evidence" value="ECO:0007669"/>
    <property type="project" value="UniProtKB-UniRule"/>
</dbReference>
<evidence type="ECO:0000256" key="6">
    <source>
        <dbReference type="ARBA" id="ARBA00023244"/>
    </source>
</evidence>
<evidence type="ECO:0000256" key="12">
    <source>
        <dbReference type="PIRSR" id="PIRSR000445-4"/>
    </source>
</evidence>
<evidence type="ECO:0000256" key="4">
    <source>
        <dbReference type="ARBA" id="ARBA00022857"/>
    </source>
</evidence>
<dbReference type="Gene3D" id="3.30.460.30">
    <property type="entry name" value="Glutamyl-tRNA reductase, N-terminal domain"/>
    <property type="match status" value="1"/>
</dbReference>
<feature type="domain" description="Glutamyl-tRNA reductase N-terminal" evidence="16">
    <location>
        <begin position="9"/>
        <end position="147"/>
    </location>
</feature>
<comment type="miscellaneous">
    <text evidence="8">During catalysis, the active site Cys acts as a nucleophile attacking the alpha-carbonyl group of tRNA-bound glutamate with the formation of a thioester intermediate between enzyme and glutamate, and the concomitant release of tRNA(Glu). The thioester intermediate is finally reduced by direct hydride transfer from NADPH, to form the product GSA.</text>
</comment>
<dbReference type="InterPro" id="IPR000343">
    <property type="entry name" value="4pyrrol_synth_GluRdtase"/>
</dbReference>
<evidence type="ECO:0000256" key="5">
    <source>
        <dbReference type="ARBA" id="ARBA00023002"/>
    </source>
</evidence>
<evidence type="ECO:0000256" key="8">
    <source>
        <dbReference type="HAMAP-Rule" id="MF_00087"/>
    </source>
</evidence>
<proteinExistence type="inferred from homology"/>
<dbReference type="Pfam" id="PF05201">
    <property type="entry name" value="GlutR_N"/>
    <property type="match status" value="1"/>
</dbReference>
<evidence type="ECO:0000256" key="7">
    <source>
        <dbReference type="ARBA" id="ARBA00047464"/>
    </source>
</evidence>
<dbReference type="Pfam" id="PF01488">
    <property type="entry name" value="Shikimate_DH"/>
    <property type="match status" value="1"/>
</dbReference>
<dbReference type="GO" id="GO:0050661">
    <property type="term" value="F:NADP binding"/>
    <property type="evidence" value="ECO:0007669"/>
    <property type="project" value="InterPro"/>
</dbReference>
<feature type="domain" description="Tetrapyrrole biosynthesis glutamyl-tRNA reductase dimerisation" evidence="14">
    <location>
        <begin position="306"/>
        <end position="399"/>
    </location>
</feature>
<feature type="binding site" evidence="8 10">
    <location>
        <position position="102"/>
    </location>
    <ligand>
        <name>substrate</name>
    </ligand>
</feature>
<dbReference type="InterPro" id="IPR015896">
    <property type="entry name" value="4pyrrol_synth_GluRdtase_dimer"/>
</dbReference>
<dbReference type="EMBL" id="PDCJ01000001">
    <property type="protein sequence ID" value="PEG30506.1"/>
    <property type="molecule type" value="Genomic_DNA"/>
</dbReference>
<dbReference type="InterPro" id="IPR006151">
    <property type="entry name" value="Shikm_DH/Glu-tRNA_Rdtase"/>
</dbReference>
<evidence type="ECO:0000259" key="16">
    <source>
        <dbReference type="Pfam" id="PF05201"/>
    </source>
</evidence>
<dbReference type="PIRSF" id="PIRSF000445">
    <property type="entry name" value="4pyrrol_synth_GluRdtase"/>
    <property type="match status" value="1"/>
</dbReference>
<dbReference type="Proteomes" id="UP000220840">
    <property type="component" value="Unassembled WGS sequence"/>
</dbReference>
<evidence type="ECO:0000256" key="3">
    <source>
        <dbReference type="ARBA" id="ARBA00012970"/>
    </source>
</evidence>
<evidence type="ECO:0000256" key="10">
    <source>
        <dbReference type="PIRSR" id="PIRSR000445-2"/>
    </source>
</evidence>
<evidence type="ECO:0000256" key="11">
    <source>
        <dbReference type="PIRSR" id="PIRSR000445-3"/>
    </source>
</evidence>
<protein>
    <recommendedName>
        <fullName evidence="3 8">Glutamyl-tRNA reductase</fullName>
        <shortName evidence="8">GluTR</shortName>
        <ecNumber evidence="3 8">1.2.1.70</ecNumber>
    </recommendedName>
</protein>
<name>A0A2A7MFR7_9CLOT</name>
<evidence type="ECO:0000256" key="13">
    <source>
        <dbReference type="RuleBase" id="RU000584"/>
    </source>
</evidence>
<evidence type="ECO:0000259" key="14">
    <source>
        <dbReference type="Pfam" id="PF00745"/>
    </source>
</evidence>
<evidence type="ECO:0000313" key="18">
    <source>
        <dbReference type="Proteomes" id="UP000220840"/>
    </source>
</evidence>
<dbReference type="Pfam" id="PF00745">
    <property type="entry name" value="GlutR_dimer"/>
    <property type="match status" value="1"/>
</dbReference>
<dbReference type="OrthoDB" id="110209at2"/>
<keyword evidence="6 8" id="KW-0627">Porphyrin biosynthesis</keyword>
<feature type="binding site" evidence="8 11">
    <location>
        <begin position="178"/>
        <end position="183"/>
    </location>
    <ligand>
        <name>NADP(+)</name>
        <dbReference type="ChEBI" id="CHEBI:58349"/>
    </ligand>
</feature>
<comment type="function">
    <text evidence="8">Catalyzes the NADPH-dependent reduction of glutamyl-tRNA(Glu) to glutamate 1-semialdehyde (GSA).</text>
</comment>
<dbReference type="UniPathway" id="UPA00251">
    <property type="reaction ID" value="UER00316"/>
</dbReference>
<dbReference type="InterPro" id="IPR036291">
    <property type="entry name" value="NAD(P)-bd_dom_sf"/>
</dbReference>
<feature type="binding site" evidence="8 10">
    <location>
        <position position="113"/>
    </location>
    <ligand>
        <name>substrate</name>
    </ligand>
</feature>
<evidence type="ECO:0000256" key="2">
    <source>
        <dbReference type="ARBA" id="ARBA00005916"/>
    </source>
</evidence>
<dbReference type="InterPro" id="IPR018214">
    <property type="entry name" value="GluRdtase_CS"/>
</dbReference>
<comment type="catalytic activity">
    <reaction evidence="7 8 13">
        <text>(S)-4-amino-5-oxopentanoate + tRNA(Glu) + NADP(+) = L-glutamyl-tRNA(Glu) + NADPH + H(+)</text>
        <dbReference type="Rhea" id="RHEA:12344"/>
        <dbReference type="Rhea" id="RHEA-COMP:9663"/>
        <dbReference type="Rhea" id="RHEA-COMP:9680"/>
        <dbReference type="ChEBI" id="CHEBI:15378"/>
        <dbReference type="ChEBI" id="CHEBI:57501"/>
        <dbReference type="ChEBI" id="CHEBI:57783"/>
        <dbReference type="ChEBI" id="CHEBI:58349"/>
        <dbReference type="ChEBI" id="CHEBI:78442"/>
        <dbReference type="ChEBI" id="CHEBI:78520"/>
        <dbReference type="EC" id="1.2.1.70"/>
    </reaction>
</comment>
<dbReference type="RefSeq" id="WP_058294679.1">
    <property type="nucleotide sequence ID" value="NZ_CAMRXG010000080.1"/>
</dbReference>
<comment type="caution">
    <text evidence="17">The sequence shown here is derived from an EMBL/GenBank/DDBJ whole genome shotgun (WGS) entry which is preliminary data.</text>
</comment>
<dbReference type="InterPro" id="IPR015895">
    <property type="entry name" value="4pyrrol_synth_GluRdtase_N"/>
</dbReference>
<gene>
    <name evidence="8" type="primary">hemA</name>
    <name evidence="17" type="ORF">CQ394_01935</name>
</gene>
<feature type="domain" description="Quinate/shikimate 5-dehydrogenase/glutamyl-tRNA reductase" evidence="15">
    <location>
        <begin position="170"/>
        <end position="288"/>
    </location>
</feature>
<evidence type="ECO:0000256" key="9">
    <source>
        <dbReference type="PIRSR" id="PIRSR000445-1"/>
    </source>
</evidence>
<evidence type="ECO:0000313" key="17">
    <source>
        <dbReference type="EMBL" id="PEG30506.1"/>
    </source>
</evidence>
<reference evidence="17 18" key="1">
    <citation type="submission" date="2017-10" db="EMBL/GenBank/DDBJ databases">
        <title>Effective Description of Clostridium neonatale sp. nov. linked to necrotizing enterocolitis in neonates and a clarification of species assignable to the genus Clostridium (Prazmowski 1880) emend. Lawson and Rainey 2016.</title>
        <authorList>
            <person name="Bernard K."/>
            <person name="Burdz T."/>
            <person name="Wiebe D."/>
            <person name="Balcewich B."/>
            <person name="Alfa M."/>
            <person name="Bernier A.-M."/>
        </authorList>
    </citation>
    <scope>NUCLEOTIDE SEQUENCE [LARGE SCALE GENOMIC DNA]</scope>
    <source>
        <strain evidence="17 18">LCDC99A005</strain>
    </source>
</reference>
<comment type="subunit">
    <text evidence="8">Homodimer.</text>
</comment>
<dbReference type="PROSITE" id="PS00747">
    <property type="entry name" value="GLUTR"/>
    <property type="match status" value="1"/>
</dbReference>
<dbReference type="AlphaFoldDB" id="A0A2A7MFR7"/>